<dbReference type="Proteomes" id="UP000625711">
    <property type="component" value="Unassembled WGS sequence"/>
</dbReference>
<evidence type="ECO:0000256" key="1">
    <source>
        <dbReference type="SAM" id="MobiDB-lite"/>
    </source>
</evidence>
<evidence type="ECO:0000313" key="3">
    <source>
        <dbReference type="Proteomes" id="UP000625711"/>
    </source>
</evidence>
<organism evidence="2 3">
    <name type="scientific">Rhynchophorus ferrugineus</name>
    <name type="common">Red palm weevil</name>
    <name type="synonym">Curculio ferrugineus</name>
    <dbReference type="NCBI Taxonomy" id="354439"/>
    <lineage>
        <taxon>Eukaryota</taxon>
        <taxon>Metazoa</taxon>
        <taxon>Ecdysozoa</taxon>
        <taxon>Arthropoda</taxon>
        <taxon>Hexapoda</taxon>
        <taxon>Insecta</taxon>
        <taxon>Pterygota</taxon>
        <taxon>Neoptera</taxon>
        <taxon>Endopterygota</taxon>
        <taxon>Coleoptera</taxon>
        <taxon>Polyphaga</taxon>
        <taxon>Cucujiformia</taxon>
        <taxon>Curculionidae</taxon>
        <taxon>Dryophthorinae</taxon>
        <taxon>Rhynchophorus</taxon>
    </lineage>
</organism>
<protein>
    <submittedName>
        <fullName evidence="2">Uncharacterized protein</fullName>
    </submittedName>
</protein>
<sequence length="127" mass="14094">MPGSVSGCSKRKKRHRYDIISRNDARAEAKPNAAGALQVFYGKSMPRRHPEEPEPPPPRPRPSLVRIPIRGTGGRAFRTRGSSKTECGRGDAPLFSHAGRTQKRGRPRPARSLIVVANVVCFEKNER</sequence>
<evidence type="ECO:0000313" key="2">
    <source>
        <dbReference type="EMBL" id="KAF7267032.1"/>
    </source>
</evidence>
<proteinExistence type="predicted"/>
<gene>
    <name evidence="2" type="ORF">GWI33_019690</name>
</gene>
<comment type="caution">
    <text evidence="2">The sequence shown here is derived from an EMBL/GenBank/DDBJ whole genome shotgun (WGS) entry which is preliminary data.</text>
</comment>
<keyword evidence="3" id="KW-1185">Reference proteome</keyword>
<reference evidence="2" key="1">
    <citation type="submission" date="2020-08" db="EMBL/GenBank/DDBJ databases">
        <title>Genome sequencing and assembly of the red palm weevil Rhynchophorus ferrugineus.</title>
        <authorList>
            <person name="Dias G.B."/>
            <person name="Bergman C.M."/>
            <person name="Manee M."/>
        </authorList>
    </citation>
    <scope>NUCLEOTIDE SEQUENCE</scope>
    <source>
        <strain evidence="2">AA-2017</strain>
        <tissue evidence="2">Whole larva</tissue>
    </source>
</reference>
<dbReference type="AlphaFoldDB" id="A0A834HQX7"/>
<feature type="compositionally biased region" description="Basic residues" evidence="1">
    <location>
        <begin position="100"/>
        <end position="109"/>
    </location>
</feature>
<accession>A0A834HQX7</accession>
<feature type="region of interest" description="Disordered" evidence="1">
    <location>
        <begin position="41"/>
        <end position="109"/>
    </location>
</feature>
<name>A0A834HQX7_RHYFE</name>
<dbReference type="EMBL" id="JAACXV010014474">
    <property type="protein sequence ID" value="KAF7267032.1"/>
    <property type="molecule type" value="Genomic_DNA"/>
</dbReference>